<keyword evidence="2" id="KW-1185">Reference proteome</keyword>
<evidence type="ECO:0000313" key="2">
    <source>
        <dbReference type="Proteomes" id="UP000184550"/>
    </source>
</evidence>
<proteinExistence type="predicted"/>
<dbReference type="RefSeq" id="WP_083625825.1">
    <property type="nucleotide sequence ID" value="NZ_LR734880.1"/>
</dbReference>
<evidence type="ECO:0000313" key="1">
    <source>
        <dbReference type="EMBL" id="VXD24080.1"/>
    </source>
</evidence>
<accession>A0A7Z9BYS1</accession>
<gene>
    <name evidence="1" type="ORF">PL8927_790176</name>
</gene>
<dbReference type="AlphaFoldDB" id="A0A7Z9BYS1"/>
<sequence length="69" mass="7888">MSKICELVQNSLKTGYLTLEAEQELRRLLQTTKYGVSELNTFADLQYAGIQGLIRQESRELLESLNPEI</sequence>
<organism evidence="1 2">
    <name type="scientific">Planktothrix serta PCC 8927</name>
    <dbReference type="NCBI Taxonomy" id="671068"/>
    <lineage>
        <taxon>Bacteria</taxon>
        <taxon>Bacillati</taxon>
        <taxon>Cyanobacteriota</taxon>
        <taxon>Cyanophyceae</taxon>
        <taxon>Oscillatoriophycideae</taxon>
        <taxon>Oscillatoriales</taxon>
        <taxon>Microcoleaceae</taxon>
        <taxon>Planktothrix</taxon>
    </lineage>
</organism>
<dbReference type="Proteomes" id="UP000184550">
    <property type="component" value="Unassembled WGS sequence"/>
</dbReference>
<name>A0A7Z9BYS1_9CYAN</name>
<dbReference type="OrthoDB" id="466921at2"/>
<protein>
    <submittedName>
        <fullName evidence="1">Uncharacterized protein</fullName>
    </submittedName>
</protein>
<comment type="caution">
    <text evidence="1">The sequence shown here is derived from an EMBL/GenBank/DDBJ whole genome shotgun (WGS) entry which is preliminary data.</text>
</comment>
<dbReference type="EMBL" id="CZCU02000156">
    <property type="protein sequence ID" value="VXD24080.1"/>
    <property type="molecule type" value="Genomic_DNA"/>
</dbReference>
<reference evidence="1" key="1">
    <citation type="submission" date="2019-10" db="EMBL/GenBank/DDBJ databases">
        <authorList>
            <consortium name="Genoscope - CEA"/>
            <person name="William W."/>
        </authorList>
    </citation>
    <scope>NUCLEOTIDE SEQUENCE [LARGE SCALE GENOMIC DNA]</scope>
    <source>
        <strain evidence="1">BBR_PRJEB10992</strain>
    </source>
</reference>